<keyword evidence="2" id="KW-1133">Transmembrane helix</keyword>
<evidence type="ECO:0000313" key="4">
    <source>
        <dbReference type="Proteomes" id="UP000813385"/>
    </source>
</evidence>
<comment type="caution">
    <text evidence="3">The sequence shown here is derived from an EMBL/GenBank/DDBJ whole genome shotgun (WGS) entry which is preliminary data.</text>
</comment>
<keyword evidence="2" id="KW-0812">Transmembrane</keyword>
<keyword evidence="2" id="KW-0472">Membrane</keyword>
<name>A0A8K0TQD8_9PEZI</name>
<organism evidence="3 4">
    <name type="scientific">Plectosphaerella cucumerina</name>
    <dbReference type="NCBI Taxonomy" id="40658"/>
    <lineage>
        <taxon>Eukaryota</taxon>
        <taxon>Fungi</taxon>
        <taxon>Dikarya</taxon>
        <taxon>Ascomycota</taxon>
        <taxon>Pezizomycotina</taxon>
        <taxon>Sordariomycetes</taxon>
        <taxon>Hypocreomycetidae</taxon>
        <taxon>Glomerellales</taxon>
        <taxon>Plectosphaerellaceae</taxon>
        <taxon>Plectosphaerella</taxon>
    </lineage>
</organism>
<dbReference type="AlphaFoldDB" id="A0A8K0TQD8"/>
<keyword evidence="4" id="KW-1185">Reference proteome</keyword>
<dbReference type="PANTHER" id="PTHR42044">
    <property type="entry name" value="DUF676 DOMAIN-CONTAINING PROTEIN-RELATED"/>
    <property type="match status" value="1"/>
</dbReference>
<feature type="region of interest" description="Disordered" evidence="1">
    <location>
        <begin position="1"/>
        <end position="57"/>
    </location>
</feature>
<accession>A0A8K0TQD8</accession>
<dbReference type="OrthoDB" id="202545at2759"/>
<proteinExistence type="predicted"/>
<dbReference type="Proteomes" id="UP000813385">
    <property type="component" value="Unassembled WGS sequence"/>
</dbReference>
<evidence type="ECO:0000256" key="1">
    <source>
        <dbReference type="SAM" id="MobiDB-lite"/>
    </source>
</evidence>
<evidence type="ECO:0000313" key="3">
    <source>
        <dbReference type="EMBL" id="KAH7369460.1"/>
    </source>
</evidence>
<evidence type="ECO:0000256" key="2">
    <source>
        <dbReference type="SAM" id="Phobius"/>
    </source>
</evidence>
<feature type="compositionally biased region" description="Low complexity" evidence="1">
    <location>
        <begin position="37"/>
        <end position="57"/>
    </location>
</feature>
<protein>
    <submittedName>
        <fullName evidence="3">Uncharacterized protein</fullName>
    </submittedName>
</protein>
<dbReference type="PANTHER" id="PTHR42044:SF2">
    <property type="entry name" value="DUF676 DOMAIN-CONTAINING PROTEIN"/>
    <property type="match status" value="1"/>
</dbReference>
<sequence length="547" mass="59875">MHRRGPSSAMPFVAAANHRSRDQSRSPPPTMPWLARSPSYQSPTQPSSPLGSPWQQPTVTQQCPVTYVPPLIDGACGTMPISQQPAFSLLKDEVRRMWAMSTELSLGLRWSMTGRPGDKWTWIQVRDLSLQLSLTLFEMAMIVMTVPLWLTMPGLLFAAWVCFCVAVVHGLTWALNGDSVVTCDGSGSWTMENEAEEERWIFVGGIGTSKSHLANHTLPLLARLFTHPMIGIHSRSYGIPFDLLLVALQRAMPSIQTRASRALYRELRAALLDCTLPRVAVIAHTTGSLPLVAALTRLSADIQPEKLSKLEIYTFGCAAREFAAPLGETKKPSPVVGGPRYDEPVVEERGPHIEHFAFSNDPFAKLGVLHAVNRDHEARFCGGVFVINAKHKTFAGGLKEPQECRLNDYLTALFPNSMPTADSAPGRSSILDYVMSIDRETAEKRELAAMASYAEAKASTRKENRRRSWTGLGATAGHDMASNLKNGVMDGVVGLEMARRGCRECDGHRGREVSRLADYVRNGGMGLIIEKEVVADALGLAGGKACK</sequence>
<feature type="transmembrane region" description="Helical" evidence="2">
    <location>
        <begin position="155"/>
        <end position="175"/>
    </location>
</feature>
<reference evidence="3" key="1">
    <citation type="journal article" date="2021" name="Nat. Commun.">
        <title>Genetic determinants of endophytism in the Arabidopsis root mycobiome.</title>
        <authorList>
            <person name="Mesny F."/>
            <person name="Miyauchi S."/>
            <person name="Thiergart T."/>
            <person name="Pickel B."/>
            <person name="Atanasova L."/>
            <person name="Karlsson M."/>
            <person name="Huettel B."/>
            <person name="Barry K.W."/>
            <person name="Haridas S."/>
            <person name="Chen C."/>
            <person name="Bauer D."/>
            <person name="Andreopoulos W."/>
            <person name="Pangilinan J."/>
            <person name="LaButti K."/>
            <person name="Riley R."/>
            <person name="Lipzen A."/>
            <person name="Clum A."/>
            <person name="Drula E."/>
            <person name="Henrissat B."/>
            <person name="Kohler A."/>
            <person name="Grigoriev I.V."/>
            <person name="Martin F.M."/>
            <person name="Hacquard S."/>
        </authorList>
    </citation>
    <scope>NUCLEOTIDE SEQUENCE</scope>
    <source>
        <strain evidence="3">MPI-CAGE-AT-0016</strain>
    </source>
</reference>
<dbReference type="EMBL" id="JAGPXD010000002">
    <property type="protein sequence ID" value="KAH7369460.1"/>
    <property type="molecule type" value="Genomic_DNA"/>
</dbReference>
<gene>
    <name evidence="3" type="ORF">B0T11DRAFT_73722</name>
</gene>